<name>A0ABZ2CR62_9BACI</name>
<proteinExistence type="predicted"/>
<organism evidence="2 3">
    <name type="scientific">Shouchella rhizosphaerae</name>
    <dbReference type="NCBI Taxonomy" id="866786"/>
    <lineage>
        <taxon>Bacteria</taxon>
        <taxon>Bacillati</taxon>
        <taxon>Bacillota</taxon>
        <taxon>Bacilli</taxon>
        <taxon>Bacillales</taxon>
        <taxon>Bacillaceae</taxon>
        <taxon>Shouchella</taxon>
    </lineage>
</organism>
<feature type="region of interest" description="Disordered" evidence="1">
    <location>
        <begin position="12"/>
        <end position="62"/>
    </location>
</feature>
<feature type="compositionally biased region" description="Pro residues" evidence="1">
    <location>
        <begin position="16"/>
        <end position="31"/>
    </location>
</feature>
<evidence type="ECO:0000256" key="1">
    <source>
        <dbReference type="SAM" id="MobiDB-lite"/>
    </source>
</evidence>
<sequence>MYNGHDYPMRFSPGTFPFPPTQGGPPGPPPTQGGFFPGQGGPPTTSTGQGTGAPPGPPPSQAALSTLGAPSVFAVDPGAIAGCLFRYTFIRLNNGESFWFYPTFVGRRSVAGWRWFFFRWVFFGIDTERIASFQCV</sequence>
<gene>
    <name evidence="2" type="ORF">V5G21_10990</name>
</gene>
<accession>A0ABZ2CR62</accession>
<dbReference type="EMBL" id="CP144921">
    <property type="protein sequence ID" value="WWA28296.1"/>
    <property type="molecule type" value="Genomic_DNA"/>
</dbReference>
<keyword evidence="3" id="KW-1185">Reference proteome</keyword>
<dbReference type="RefSeq" id="WP_011245194.1">
    <property type="nucleotide sequence ID" value="NZ_CP144921.1"/>
</dbReference>
<dbReference type="Proteomes" id="UP001341136">
    <property type="component" value="Chromosome"/>
</dbReference>
<evidence type="ECO:0008006" key="4">
    <source>
        <dbReference type="Google" id="ProtNLM"/>
    </source>
</evidence>
<reference evidence="2 3" key="1">
    <citation type="submission" date="2024-01" db="EMBL/GenBank/DDBJ databases">
        <title>Culturomics analysis of mouse respiratory tract.</title>
        <authorList>
            <person name="Phillips A.M."/>
            <person name="Collette N.M."/>
            <person name="Mageeney C.M."/>
            <person name="Sinha A."/>
            <person name="Hern K.E."/>
            <person name="Arkin A.P."/>
            <person name="Williams K.P."/>
            <person name="Branda S."/>
        </authorList>
    </citation>
    <scope>NUCLEOTIDE SEQUENCE [LARGE SCALE GENOMIC DNA]</scope>
    <source>
        <strain evidence="2 3">CP20</strain>
    </source>
</reference>
<evidence type="ECO:0000313" key="3">
    <source>
        <dbReference type="Proteomes" id="UP001341136"/>
    </source>
</evidence>
<evidence type="ECO:0000313" key="2">
    <source>
        <dbReference type="EMBL" id="WWA28296.1"/>
    </source>
</evidence>
<protein>
    <recommendedName>
        <fullName evidence="4">Transporter</fullName>
    </recommendedName>
</protein>